<gene>
    <name evidence="2" type="ORF">BLNAU_8564</name>
</gene>
<accession>A0ABQ9XYD5</accession>
<reference evidence="2 3" key="1">
    <citation type="journal article" date="2022" name="bioRxiv">
        <title>Genomics of Preaxostyla Flagellates Illuminates Evolutionary Transitions and the Path Towards Mitochondrial Loss.</title>
        <authorList>
            <person name="Novak L.V.F."/>
            <person name="Treitli S.C."/>
            <person name="Pyrih J."/>
            <person name="Halakuc P."/>
            <person name="Pipaliya S.V."/>
            <person name="Vacek V."/>
            <person name="Brzon O."/>
            <person name="Soukal P."/>
            <person name="Eme L."/>
            <person name="Dacks J.B."/>
            <person name="Karnkowska A."/>
            <person name="Elias M."/>
            <person name="Hampl V."/>
        </authorList>
    </citation>
    <scope>NUCLEOTIDE SEQUENCE [LARGE SCALE GENOMIC DNA]</scope>
    <source>
        <strain evidence="2">NAU3</strain>
        <tissue evidence="2">Gut</tissue>
    </source>
</reference>
<evidence type="ECO:0000313" key="2">
    <source>
        <dbReference type="EMBL" id="KAK2956510.1"/>
    </source>
</evidence>
<feature type="region of interest" description="Disordered" evidence="1">
    <location>
        <begin position="336"/>
        <end position="357"/>
    </location>
</feature>
<dbReference type="EMBL" id="JARBJD010000055">
    <property type="protein sequence ID" value="KAK2956510.1"/>
    <property type="molecule type" value="Genomic_DNA"/>
</dbReference>
<dbReference type="Proteomes" id="UP001281761">
    <property type="component" value="Unassembled WGS sequence"/>
</dbReference>
<sequence>MEMLNHLFCRCTPQFRLKLIEAQLIPQIIISLKPQSPVVRETVLINASLLHIIASSLDLATQEGLTLLKIEPNHGLQTVFQTVHSQVLVPSKSYIHHLYQRRFSITDTDLLSNFLNLISRLLQISPYYQRTMDFVLNMPIILTIPSCLTFFDDDADMMFRFEFIDDTRCKWNKQAESIRRSETILIRSLRMEGFDDVSEQRLLNCEILTEALDPLEMLHKTFAVANHEPNWADMLATCFALQCCHAGSIKGIGTTSDAASQANLNSTSLNLENRHTLSTRNECAMSERAVTRSVAGQSSASCVSWLDGSGNSVDDVKVAVGLVEGSFGCWEAGDAHRATPHRRQPASPASPHGTHSRMMREVVGRLHERGQLDIRDGRIQWTLQPIANQRHLGPSPHLNKLYSAAVPFYTFGIVITRS</sequence>
<organism evidence="2 3">
    <name type="scientific">Blattamonas nauphoetae</name>
    <dbReference type="NCBI Taxonomy" id="2049346"/>
    <lineage>
        <taxon>Eukaryota</taxon>
        <taxon>Metamonada</taxon>
        <taxon>Preaxostyla</taxon>
        <taxon>Oxymonadida</taxon>
        <taxon>Blattamonas</taxon>
    </lineage>
</organism>
<protein>
    <submittedName>
        <fullName evidence="2">Uncharacterized protein</fullName>
    </submittedName>
</protein>
<proteinExistence type="predicted"/>
<comment type="caution">
    <text evidence="2">The sequence shown here is derived from an EMBL/GenBank/DDBJ whole genome shotgun (WGS) entry which is preliminary data.</text>
</comment>
<name>A0ABQ9XYD5_9EUKA</name>
<evidence type="ECO:0000256" key="1">
    <source>
        <dbReference type="SAM" id="MobiDB-lite"/>
    </source>
</evidence>
<keyword evidence="3" id="KW-1185">Reference proteome</keyword>
<evidence type="ECO:0000313" key="3">
    <source>
        <dbReference type="Proteomes" id="UP001281761"/>
    </source>
</evidence>